<keyword evidence="2" id="KW-1003">Cell membrane</keyword>
<dbReference type="PANTHER" id="PTHR43652">
    <property type="entry name" value="BASIC AMINO ACID ANTIPORTER YFCC-RELATED"/>
    <property type="match status" value="1"/>
</dbReference>
<evidence type="ECO:0000313" key="7">
    <source>
        <dbReference type="EMBL" id="SLM15867.1"/>
    </source>
</evidence>
<feature type="transmembrane region" description="Helical" evidence="6">
    <location>
        <begin position="453"/>
        <end position="472"/>
    </location>
</feature>
<feature type="transmembrane region" description="Helical" evidence="6">
    <location>
        <begin position="214"/>
        <end position="233"/>
    </location>
</feature>
<accession>A0A3P3XMM9</accession>
<dbReference type="InterPro" id="IPR018385">
    <property type="entry name" value="C4_dicarb_anaerob_car-like"/>
</dbReference>
<feature type="transmembrane region" description="Helical" evidence="6">
    <location>
        <begin position="484"/>
        <end position="503"/>
    </location>
</feature>
<feature type="transmembrane region" description="Helical" evidence="6">
    <location>
        <begin position="92"/>
        <end position="111"/>
    </location>
</feature>
<feature type="transmembrane region" description="Helical" evidence="6">
    <location>
        <begin position="156"/>
        <end position="175"/>
    </location>
</feature>
<dbReference type="PANTHER" id="PTHR43652:SF2">
    <property type="entry name" value="BASIC AMINO ACID ANTIPORTER YFCC-RELATED"/>
    <property type="match status" value="1"/>
</dbReference>
<feature type="transmembrane region" description="Helical" evidence="6">
    <location>
        <begin position="388"/>
        <end position="412"/>
    </location>
</feature>
<feature type="transmembrane region" description="Helical" evidence="6">
    <location>
        <begin position="182"/>
        <end position="202"/>
    </location>
</feature>
<reference evidence="7" key="1">
    <citation type="submission" date="2017-02" db="EMBL/GenBank/DDBJ databases">
        <authorList>
            <person name="Regsiter A."/>
            <person name="William W."/>
        </authorList>
    </citation>
    <scope>NUCLEOTIDE SEQUENCE</scope>
    <source>
        <strain evidence="7">Bib</strain>
    </source>
</reference>
<feature type="transmembrane region" description="Helical" evidence="6">
    <location>
        <begin position="317"/>
        <end position="336"/>
    </location>
</feature>
<evidence type="ECO:0000256" key="2">
    <source>
        <dbReference type="ARBA" id="ARBA00022475"/>
    </source>
</evidence>
<gene>
    <name evidence="7" type="ORF">SPIROBIBN47_90001</name>
</gene>
<protein>
    <submittedName>
        <fullName evidence="7">Putative membrane protein</fullName>
    </submittedName>
</protein>
<evidence type="ECO:0000256" key="3">
    <source>
        <dbReference type="ARBA" id="ARBA00022692"/>
    </source>
</evidence>
<feature type="transmembrane region" description="Helical" evidence="6">
    <location>
        <begin position="132"/>
        <end position="150"/>
    </location>
</feature>
<keyword evidence="4 6" id="KW-1133">Transmembrane helix</keyword>
<feature type="transmembrane region" description="Helical" evidence="6">
    <location>
        <begin position="348"/>
        <end position="368"/>
    </location>
</feature>
<keyword evidence="5 6" id="KW-0472">Membrane</keyword>
<dbReference type="Pfam" id="PF03606">
    <property type="entry name" value="DcuC"/>
    <property type="match status" value="1"/>
</dbReference>
<dbReference type="InterPro" id="IPR051679">
    <property type="entry name" value="DASS-Related_Transporters"/>
</dbReference>
<keyword evidence="3 6" id="KW-0812">Transmembrane</keyword>
<organism evidence="7">
    <name type="scientific">uncultured spirochete</name>
    <dbReference type="NCBI Taxonomy" id="156406"/>
    <lineage>
        <taxon>Bacteria</taxon>
        <taxon>Pseudomonadati</taxon>
        <taxon>Spirochaetota</taxon>
        <taxon>Spirochaetia</taxon>
        <taxon>Spirochaetales</taxon>
        <taxon>environmental samples</taxon>
    </lineage>
</organism>
<dbReference type="GO" id="GO:0005886">
    <property type="term" value="C:plasma membrane"/>
    <property type="evidence" value="ECO:0007669"/>
    <property type="project" value="UniProtKB-SubCell"/>
</dbReference>
<evidence type="ECO:0000256" key="1">
    <source>
        <dbReference type="ARBA" id="ARBA00004651"/>
    </source>
</evidence>
<feature type="transmembrane region" description="Helical" evidence="6">
    <location>
        <begin position="22"/>
        <end position="44"/>
    </location>
</feature>
<evidence type="ECO:0000256" key="6">
    <source>
        <dbReference type="SAM" id="Phobius"/>
    </source>
</evidence>
<feature type="transmembrane region" description="Helical" evidence="6">
    <location>
        <begin position="291"/>
        <end position="311"/>
    </location>
</feature>
<dbReference type="EMBL" id="FWDM01000041">
    <property type="protein sequence ID" value="SLM15867.1"/>
    <property type="molecule type" value="Genomic_DNA"/>
</dbReference>
<name>A0A3P3XMM9_9SPIR</name>
<evidence type="ECO:0000256" key="4">
    <source>
        <dbReference type="ARBA" id="ARBA00022989"/>
    </source>
</evidence>
<dbReference type="AlphaFoldDB" id="A0A3P3XMM9"/>
<comment type="subcellular location">
    <subcellularLocation>
        <location evidence="1">Cell membrane</location>
        <topology evidence="1">Multi-pass membrane protein</topology>
    </subcellularLocation>
</comment>
<evidence type="ECO:0000256" key="5">
    <source>
        <dbReference type="ARBA" id="ARBA00023136"/>
    </source>
</evidence>
<proteinExistence type="predicted"/>
<sequence>MTGTKQDAKVSQKSAIKIGKKAFLLSAGIILVLMLVSGILTIVLPSGEYQRVIQDGKTLVVNGTYHEVPKPNYPAWRWLTAPVEILFAQDNVALITIIIFIFCVGGSISILEGAGIMEELVKTLVQRFSKRKYLLIAVIIFFFMAISSFIGVYEGMVPMIIFIVPLAIFLGWDSLTGLGLSLLPLAFGFASAVTNPFTIAVAQRIADLPLFSGSWLRIIFFIIVYGIVTTFMIRHAKKVERNPASSLTFKEDEAIRASLAAGEAEAAHNTAAPNGGKHTDTASSRAKTKGLIWFASCVGAAMAIVLVTARMPGLSDLAFPVMALLFLIGGIGGGLLAKVRPGNIGATFIRGAGNLLPGIVLILMAYSVKHIIISGKIMDTILHGAATLISQAPPLSAAFLVYLTTLVMNFFIGSASAKAFLMMPLLTPLADLVGITRQTAVLAFDFGDGFSNMIFPTNALLLIALSFTVVSYPRWMRWTWKLQAIILVVTSIFLAIAVGIRFGPF</sequence>